<evidence type="ECO:0000313" key="3">
    <source>
        <dbReference type="Proteomes" id="UP000553776"/>
    </source>
</evidence>
<dbReference type="EMBL" id="JACJVR010000109">
    <property type="protein sequence ID" value="MBB6694947.1"/>
    <property type="molecule type" value="Genomic_DNA"/>
</dbReference>
<reference evidence="2 3" key="1">
    <citation type="submission" date="2020-08" db="EMBL/GenBank/DDBJ databases">
        <title>Cohnella phylogeny.</title>
        <authorList>
            <person name="Dunlap C."/>
        </authorList>
    </citation>
    <scope>NUCLEOTIDE SEQUENCE [LARGE SCALE GENOMIC DNA]</scope>
    <source>
        <strain evidence="2 3">DSM 25239</strain>
    </source>
</reference>
<name>A0A841U2H9_9BACL</name>
<proteinExistence type="predicted"/>
<organism evidence="2 3">
    <name type="scientific">Cohnella xylanilytica</name>
    <dbReference type="NCBI Taxonomy" id="557555"/>
    <lineage>
        <taxon>Bacteria</taxon>
        <taxon>Bacillati</taxon>
        <taxon>Bacillota</taxon>
        <taxon>Bacilli</taxon>
        <taxon>Bacillales</taxon>
        <taxon>Paenibacillaceae</taxon>
        <taxon>Cohnella</taxon>
    </lineage>
</organism>
<evidence type="ECO:0000313" key="2">
    <source>
        <dbReference type="EMBL" id="MBB6694947.1"/>
    </source>
</evidence>
<evidence type="ECO:0000259" key="1">
    <source>
        <dbReference type="Pfam" id="PF00139"/>
    </source>
</evidence>
<accession>A0A841U2H9</accession>
<dbReference type="PANTHER" id="PTHR32401">
    <property type="entry name" value="CONCANAVALIN A-LIKE LECTIN FAMILY PROTEIN"/>
    <property type="match status" value="1"/>
</dbReference>
<dbReference type="InterPro" id="IPR001220">
    <property type="entry name" value="Legume_lectin_dom"/>
</dbReference>
<dbReference type="InterPro" id="IPR056573">
    <property type="entry name" value="Lectin_L-type_dom"/>
</dbReference>
<gene>
    <name evidence="2" type="ORF">H7B90_26485</name>
</gene>
<dbReference type="PANTHER" id="PTHR32401:SF16">
    <property type="entry name" value="CONCANAVALIN A-LIKE LECTIN FAMILY PROTEIN"/>
    <property type="match status" value="1"/>
</dbReference>
<dbReference type="GO" id="GO:0030246">
    <property type="term" value="F:carbohydrate binding"/>
    <property type="evidence" value="ECO:0007669"/>
    <property type="project" value="InterPro"/>
</dbReference>
<dbReference type="SUPFAM" id="SSF49899">
    <property type="entry name" value="Concanavalin A-like lectins/glucanases"/>
    <property type="match status" value="1"/>
</dbReference>
<dbReference type="Gene3D" id="2.60.120.200">
    <property type="match status" value="1"/>
</dbReference>
<dbReference type="InterPro" id="IPR050258">
    <property type="entry name" value="Leguminous_Lectin"/>
</dbReference>
<dbReference type="Pfam" id="PF00139">
    <property type="entry name" value="Lectin_legB"/>
    <property type="match status" value="1"/>
</dbReference>
<feature type="domain" description="Legume lectin" evidence="1">
    <location>
        <begin position="42"/>
        <end position="273"/>
    </location>
</feature>
<keyword evidence="3" id="KW-1185">Reference proteome</keyword>
<dbReference type="RefSeq" id="WP_185138909.1">
    <property type="nucleotide sequence ID" value="NZ_JACJVR010000109.1"/>
</dbReference>
<dbReference type="InterPro" id="IPR013320">
    <property type="entry name" value="ConA-like_dom_sf"/>
</dbReference>
<dbReference type="Proteomes" id="UP000553776">
    <property type="component" value="Unassembled WGS sequence"/>
</dbReference>
<dbReference type="AlphaFoldDB" id="A0A841U2H9"/>
<sequence>MKTKTLNRMIRGLLAFLIMVPYGLVLPLQLQNASAAAESKRLTYKFDGFSSAAINEFAFNGDAAVPAGMNVIRLTPAVALQSGAVFHKTPLNLQNNYSFSTVFSFKMSGSNPTDGISDGLTFTIQTGTASQRANGGGIGYYGINPGFTVKYDTFYNNVYSDPSANYIGIAQNGDPVNQSGRYTDLNSFNATNGTNYVLSNGTLYYTWIDYDGLNKNVQVRLGTSPDRSASSKVLEVNNIDLGAIFNGSPVHAGFTASTGLPNYENHDIYSWYFVDD</sequence>
<dbReference type="CDD" id="cd01951">
    <property type="entry name" value="lectin_L-type"/>
    <property type="match status" value="1"/>
</dbReference>
<protein>
    <recommendedName>
        <fullName evidence="1">Legume lectin domain-containing protein</fullName>
    </recommendedName>
</protein>
<comment type="caution">
    <text evidence="2">The sequence shown here is derived from an EMBL/GenBank/DDBJ whole genome shotgun (WGS) entry which is preliminary data.</text>
</comment>